<dbReference type="Pfam" id="PF00420">
    <property type="entry name" value="Oxidored_q2"/>
    <property type="match status" value="1"/>
</dbReference>
<dbReference type="AlphaFoldDB" id="A0A1W1EBL0"/>
<comment type="similarity">
    <text evidence="2">Belongs to the complex I subunit 4L family.</text>
</comment>
<feature type="transmembrane region" description="Helical" evidence="7">
    <location>
        <begin position="29"/>
        <end position="48"/>
    </location>
</feature>
<evidence type="ECO:0000256" key="3">
    <source>
        <dbReference type="ARBA" id="ARBA00022448"/>
    </source>
</evidence>
<comment type="subcellular location">
    <subcellularLocation>
        <location evidence="1">Membrane</location>
        <topology evidence="1">Multi-pass membrane protein</topology>
    </subcellularLocation>
</comment>
<keyword evidence="4 7" id="KW-0812">Transmembrane</keyword>
<organism evidence="8">
    <name type="scientific">hydrothermal vent metagenome</name>
    <dbReference type="NCBI Taxonomy" id="652676"/>
    <lineage>
        <taxon>unclassified sequences</taxon>
        <taxon>metagenomes</taxon>
        <taxon>ecological metagenomes</taxon>
    </lineage>
</organism>
<evidence type="ECO:0000256" key="7">
    <source>
        <dbReference type="SAM" id="Phobius"/>
    </source>
</evidence>
<evidence type="ECO:0000313" key="8">
    <source>
        <dbReference type="EMBL" id="SFZ97406.1"/>
    </source>
</evidence>
<dbReference type="NCBIfam" id="NF004320">
    <property type="entry name" value="PRK05715.1-2"/>
    <property type="match status" value="1"/>
</dbReference>
<reference evidence="8" key="1">
    <citation type="submission" date="2016-10" db="EMBL/GenBank/DDBJ databases">
        <authorList>
            <person name="de Groot N.N."/>
        </authorList>
    </citation>
    <scope>NUCLEOTIDE SEQUENCE</scope>
</reference>
<protein>
    <submittedName>
        <fullName evidence="8">NADH-ubiquinone oxidoreductase chain K</fullName>
        <ecNumber evidence="8">1.6.5.3</ecNumber>
    </submittedName>
</protein>
<gene>
    <name evidence="8" type="ORF">MNB_SV-5-1725</name>
</gene>
<keyword evidence="8" id="KW-0830">Ubiquinone</keyword>
<dbReference type="PANTHER" id="PTHR11434">
    <property type="entry name" value="NADH-UBIQUINONE OXIDOREDUCTASE SUBUNIT ND4L"/>
    <property type="match status" value="1"/>
</dbReference>
<dbReference type="EMBL" id="FPKX01000005">
    <property type="protein sequence ID" value="SFZ97406.1"/>
    <property type="molecule type" value="Genomic_DNA"/>
</dbReference>
<keyword evidence="3" id="KW-0813">Transport</keyword>
<dbReference type="InterPro" id="IPR001133">
    <property type="entry name" value="NADH_UbQ_OxRdtase_chain4L/K"/>
</dbReference>
<evidence type="ECO:0000256" key="2">
    <source>
        <dbReference type="ARBA" id="ARBA00010519"/>
    </source>
</evidence>
<dbReference type="InterPro" id="IPR039428">
    <property type="entry name" value="NUOK/Mnh_C1-like"/>
</dbReference>
<dbReference type="Gene3D" id="1.10.287.3510">
    <property type="match status" value="1"/>
</dbReference>
<keyword evidence="6 7" id="KW-0472">Membrane</keyword>
<feature type="transmembrane region" description="Helical" evidence="7">
    <location>
        <begin position="6"/>
        <end position="22"/>
    </location>
</feature>
<dbReference type="EC" id="1.6.5.3" evidence="8"/>
<dbReference type="PANTHER" id="PTHR11434:SF16">
    <property type="entry name" value="NADH-UBIQUINONE OXIDOREDUCTASE CHAIN 4L"/>
    <property type="match status" value="1"/>
</dbReference>
<dbReference type="GO" id="GO:0042773">
    <property type="term" value="P:ATP synthesis coupled electron transport"/>
    <property type="evidence" value="ECO:0007669"/>
    <property type="project" value="InterPro"/>
</dbReference>
<evidence type="ECO:0000256" key="5">
    <source>
        <dbReference type="ARBA" id="ARBA00022989"/>
    </source>
</evidence>
<evidence type="ECO:0000256" key="4">
    <source>
        <dbReference type="ARBA" id="ARBA00022692"/>
    </source>
</evidence>
<dbReference type="GO" id="GO:0016651">
    <property type="term" value="F:oxidoreductase activity, acting on NAD(P)H"/>
    <property type="evidence" value="ECO:0007669"/>
    <property type="project" value="InterPro"/>
</dbReference>
<dbReference type="GO" id="GO:0030964">
    <property type="term" value="C:NADH dehydrogenase complex"/>
    <property type="evidence" value="ECO:0007669"/>
    <property type="project" value="TreeGrafter"/>
</dbReference>
<feature type="transmembrane region" description="Helical" evidence="7">
    <location>
        <begin position="60"/>
        <end position="83"/>
    </location>
</feature>
<evidence type="ECO:0000256" key="1">
    <source>
        <dbReference type="ARBA" id="ARBA00004141"/>
    </source>
</evidence>
<sequence>MTPNMFYLLASLLFSIGLVGLASRKNLFVIYMSVELMLSSVSLILATLSKVLGDPSGSVMALLMIGVIASEAAIFLAMIINLYREYKTLNAERFDALREGVYND</sequence>
<keyword evidence="5 7" id="KW-1133">Transmembrane helix</keyword>
<dbReference type="HAMAP" id="MF_01456">
    <property type="entry name" value="NDH1_NuoK"/>
    <property type="match status" value="1"/>
</dbReference>
<evidence type="ECO:0000256" key="6">
    <source>
        <dbReference type="ARBA" id="ARBA00023136"/>
    </source>
</evidence>
<name>A0A1W1EBL0_9ZZZZ</name>
<proteinExistence type="inferred from homology"/>
<accession>A0A1W1EBL0</accession>
<keyword evidence="8" id="KW-0560">Oxidoreductase</keyword>